<dbReference type="RefSeq" id="WP_150023168.1">
    <property type="nucleotide sequence ID" value="NZ_VWOJ01000002.1"/>
</dbReference>
<evidence type="ECO:0000313" key="6">
    <source>
        <dbReference type="EMBL" id="KAA5803901.1"/>
    </source>
</evidence>
<protein>
    <submittedName>
        <fullName evidence="6">HPr family phosphocarrier protein</fullName>
    </submittedName>
</protein>
<comment type="subcellular location">
    <subcellularLocation>
        <location evidence="1">Cytoplasm</location>
    </subcellularLocation>
</comment>
<proteinExistence type="inferred from homology"/>
<dbReference type="InterPro" id="IPR001020">
    <property type="entry name" value="PTS_HPr_His_P_site"/>
</dbReference>
<evidence type="ECO:0000256" key="2">
    <source>
        <dbReference type="ARBA" id="ARBA00010736"/>
    </source>
</evidence>
<dbReference type="CDD" id="cd00367">
    <property type="entry name" value="PTS-HPr_like"/>
    <property type="match status" value="1"/>
</dbReference>
<evidence type="ECO:0000256" key="3">
    <source>
        <dbReference type="ARBA" id="ARBA00022490"/>
    </source>
</evidence>
<dbReference type="InterPro" id="IPR050399">
    <property type="entry name" value="HPr"/>
</dbReference>
<dbReference type="PROSITE" id="PS51350">
    <property type="entry name" value="PTS_HPR_DOM"/>
    <property type="match status" value="1"/>
</dbReference>
<dbReference type="PRINTS" id="PR00107">
    <property type="entry name" value="PHOSPHOCPHPR"/>
</dbReference>
<dbReference type="Proteomes" id="UP000325122">
    <property type="component" value="Unassembled WGS sequence"/>
</dbReference>
<comment type="similarity">
    <text evidence="2">Belongs to the HPr family.</text>
</comment>
<feature type="domain" description="HPr" evidence="5">
    <location>
        <begin position="2"/>
        <end position="89"/>
    </location>
</feature>
<keyword evidence="3" id="KW-0963">Cytoplasm</keyword>
<dbReference type="EMBL" id="VWOJ01000002">
    <property type="protein sequence ID" value="KAA5803901.1"/>
    <property type="molecule type" value="Genomic_DNA"/>
</dbReference>
<dbReference type="PANTHER" id="PTHR33705:SF2">
    <property type="entry name" value="PHOSPHOCARRIER PROTEIN NPR"/>
    <property type="match status" value="1"/>
</dbReference>
<dbReference type="Gene3D" id="3.30.1340.10">
    <property type="entry name" value="HPr-like"/>
    <property type="match status" value="1"/>
</dbReference>
<keyword evidence="4" id="KW-0598">Phosphotransferase system</keyword>
<dbReference type="PROSITE" id="PS00369">
    <property type="entry name" value="PTS_HPR_HIS"/>
    <property type="match status" value="1"/>
</dbReference>
<name>A0A5M6ZNV2_9PROT</name>
<evidence type="ECO:0000259" key="5">
    <source>
        <dbReference type="PROSITE" id="PS51350"/>
    </source>
</evidence>
<dbReference type="NCBIfam" id="TIGR01003">
    <property type="entry name" value="PTS_HPr_family"/>
    <property type="match status" value="1"/>
</dbReference>
<gene>
    <name evidence="6" type="ORF">F1654_08890</name>
</gene>
<dbReference type="Pfam" id="PF00381">
    <property type="entry name" value="PTS-HPr"/>
    <property type="match status" value="1"/>
</dbReference>
<dbReference type="SUPFAM" id="SSF55594">
    <property type="entry name" value="HPr-like"/>
    <property type="match status" value="1"/>
</dbReference>
<keyword evidence="7" id="KW-1185">Reference proteome</keyword>
<evidence type="ECO:0000256" key="4">
    <source>
        <dbReference type="ARBA" id="ARBA00022683"/>
    </source>
</evidence>
<sequence length="90" mass="9098">MKAERTVTICNPKGLHARASAKFVAEAAATGARVTVARKGEEVAADSIMELLMLAAGPGEAITIRAEGEAAESAVDALAALVESGFGELS</sequence>
<dbReference type="InterPro" id="IPR000032">
    <property type="entry name" value="HPr-like"/>
</dbReference>
<dbReference type="GO" id="GO:0009401">
    <property type="term" value="P:phosphoenolpyruvate-dependent sugar phosphotransferase system"/>
    <property type="evidence" value="ECO:0007669"/>
    <property type="project" value="UniProtKB-KW"/>
</dbReference>
<evidence type="ECO:0000313" key="7">
    <source>
        <dbReference type="Proteomes" id="UP000325122"/>
    </source>
</evidence>
<reference evidence="6 7" key="1">
    <citation type="submission" date="2019-09" db="EMBL/GenBank/DDBJ databases">
        <authorList>
            <person name="Kevbrin V."/>
            <person name="Grouzdev D.S."/>
        </authorList>
    </citation>
    <scope>NUCLEOTIDE SEQUENCE [LARGE SCALE GENOMIC DNA]</scope>
    <source>
        <strain evidence="6 7">G-192</strain>
    </source>
</reference>
<comment type="caution">
    <text evidence="6">The sequence shown here is derived from an EMBL/GenBank/DDBJ whole genome shotgun (WGS) entry which is preliminary data.</text>
</comment>
<accession>A0A5M6ZNV2</accession>
<dbReference type="InterPro" id="IPR035895">
    <property type="entry name" value="HPr-like_sf"/>
</dbReference>
<organism evidence="6 7">
    <name type="scientific">Alkalicaulis satelles</name>
    <dbReference type="NCBI Taxonomy" id="2609175"/>
    <lineage>
        <taxon>Bacteria</taxon>
        <taxon>Pseudomonadati</taxon>
        <taxon>Pseudomonadota</taxon>
        <taxon>Alphaproteobacteria</taxon>
        <taxon>Maricaulales</taxon>
        <taxon>Maricaulaceae</taxon>
        <taxon>Alkalicaulis</taxon>
    </lineage>
</organism>
<dbReference type="GO" id="GO:0005737">
    <property type="term" value="C:cytoplasm"/>
    <property type="evidence" value="ECO:0007669"/>
    <property type="project" value="UniProtKB-SubCell"/>
</dbReference>
<dbReference type="PANTHER" id="PTHR33705">
    <property type="entry name" value="PHOSPHOCARRIER PROTEIN HPR"/>
    <property type="match status" value="1"/>
</dbReference>
<evidence type="ECO:0000256" key="1">
    <source>
        <dbReference type="ARBA" id="ARBA00004496"/>
    </source>
</evidence>
<dbReference type="AlphaFoldDB" id="A0A5M6ZNV2"/>